<organism evidence="5 6">
    <name type="scientific">Furfurilactobacillus curtus</name>
    <dbReference type="NCBI Taxonomy" id="1746200"/>
    <lineage>
        <taxon>Bacteria</taxon>
        <taxon>Bacillati</taxon>
        <taxon>Bacillota</taxon>
        <taxon>Bacilli</taxon>
        <taxon>Lactobacillales</taxon>
        <taxon>Lactobacillaceae</taxon>
        <taxon>Furfurilactobacillus</taxon>
    </lineage>
</organism>
<comment type="catalytic activity">
    <reaction evidence="1 3">
        <text>a uridine in RNA = a pseudouridine in RNA</text>
        <dbReference type="Rhea" id="RHEA:48348"/>
        <dbReference type="Rhea" id="RHEA-COMP:12068"/>
        <dbReference type="Rhea" id="RHEA-COMP:12069"/>
        <dbReference type="ChEBI" id="CHEBI:65314"/>
        <dbReference type="ChEBI" id="CHEBI:65315"/>
    </reaction>
</comment>
<dbReference type="PROSITE" id="PS01129">
    <property type="entry name" value="PSI_RLU"/>
    <property type="match status" value="1"/>
</dbReference>
<evidence type="ECO:0000259" key="4">
    <source>
        <dbReference type="Pfam" id="PF00849"/>
    </source>
</evidence>
<proteinExistence type="inferred from homology"/>
<dbReference type="InterPro" id="IPR006225">
    <property type="entry name" value="PsdUridine_synth_RluC/D"/>
</dbReference>
<accession>A0ABQ5JMC2</accession>
<dbReference type="EMBL" id="BQXO01000001">
    <property type="protein sequence ID" value="GKT05305.1"/>
    <property type="molecule type" value="Genomic_DNA"/>
</dbReference>
<protein>
    <recommendedName>
        <fullName evidence="3">Pseudouridine synthase</fullName>
        <ecNumber evidence="3">5.4.99.-</ecNumber>
    </recommendedName>
</protein>
<evidence type="ECO:0000313" key="6">
    <source>
        <dbReference type="Proteomes" id="UP001628078"/>
    </source>
</evidence>
<comment type="similarity">
    <text evidence="2 3">Belongs to the pseudouridine synthase RluA family.</text>
</comment>
<dbReference type="InterPro" id="IPR006224">
    <property type="entry name" value="PsdUridine_synth_RluA-like_CS"/>
</dbReference>
<dbReference type="Gene3D" id="3.30.2350.10">
    <property type="entry name" value="Pseudouridine synthase"/>
    <property type="match status" value="1"/>
</dbReference>
<dbReference type="InterPro" id="IPR050188">
    <property type="entry name" value="RluA_PseudoU_synthase"/>
</dbReference>
<dbReference type="RefSeq" id="WP_407882554.1">
    <property type="nucleotide sequence ID" value="NZ_BQXO01000001.1"/>
</dbReference>
<dbReference type="InterPro" id="IPR020103">
    <property type="entry name" value="PsdUridine_synth_cat_dom_sf"/>
</dbReference>
<dbReference type="PANTHER" id="PTHR21600">
    <property type="entry name" value="MITOCHONDRIAL RNA PSEUDOURIDINE SYNTHASE"/>
    <property type="match status" value="1"/>
</dbReference>
<evidence type="ECO:0000256" key="2">
    <source>
        <dbReference type="ARBA" id="ARBA00010876"/>
    </source>
</evidence>
<dbReference type="Proteomes" id="UP001628078">
    <property type="component" value="Unassembled WGS sequence"/>
</dbReference>
<dbReference type="SUPFAM" id="SSF55120">
    <property type="entry name" value="Pseudouridine synthase"/>
    <property type="match status" value="1"/>
</dbReference>
<evidence type="ECO:0000256" key="1">
    <source>
        <dbReference type="ARBA" id="ARBA00000073"/>
    </source>
</evidence>
<dbReference type="EC" id="5.4.99.-" evidence="3"/>
<keyword evidence="6" id="KW-1185">Reference proteome</keyword>
<comment type="function">
    <text evidence="3">Responsible for synthesis of pseudouridine from uracil.</text>
</comment>
<keyword evidence="3" id="KW-0413">Isomerase</keyword>
<evidence type="ECO:0000256" key="3">
    <source>
        <dbReference type="RuleBase" id="RU362028"/>
    </source>
</evidence>
<dbReference type="CDD" id="cd02869">
    <property type="entry name" value="PseudoU_synth_RluA_like"/>
    <property type="match status" value="1"/>
</dbReference>
<dbReference type="PANTHER" id="PTHR21600:SF35">
    <property type="entry name" value="PSEUDOURIDINE SYNTHASE"/>
    <property type="match status" value="1"/>
</dbReference>
<sequence length="300" mass="33214">MAYPLQFGWKNDTVPTKLRNFLQQHGVSHAVLTQIKFHGGQMTINGRPAWSVDEVAIGDVVTIVLPPEPANAAVTISDQPLNVVKEDANFLIVNKPAGVASVPAHHYGNDTLVNRAKGYFITHGMPLQVPHIVTRLDKGTSGLVLFGKHHMAHSILDQQLKAHTLQKTYLAVVSGRGLPDHGEIKAPIKRAPDSFIKRTTASDGQAAYTEFWTINEGPEWSVVKVRLHTGRTHQIRVHFASLGHALVGDELYGGMVLPNLNHQALACTDLQFYDPFSRQTWQVHQDPDDQIKQLLHQTNV</sequence>
<dbReference type="NCBIfam" id="TIGR00005">
    <property type="entry name" value="rluA_subfam"/>
    <property type="match status" value="1"/>
</dbReference>
<evidence type="ECO:0000313" key="5">
    <source>
        <dbReference type="EMBL" id="GKT05305.1"/>
    </source>
</evidence>
<comment type="caution">
    <text evidence="5">The sequence shown here is derived from an EMBL/GenBank/DDBJ whole genome shotgun (WGS) entry which is preliminary data.</text>
</comment>
<name>A0ABQ5JMC2_9LACO</name>
<gene>
    <name evidence="5" type="primary">rluD2</name>
    <name evidence="5" type="ORF">JCM31185_05940</name>
</gene>
<dbReference type="Pfam" id="PF00849">
    <property type="entry name" value="PseudoU_synth_2"/>
    <property type="match status" value="1"/>
</dbReference>
<reference evidence="5 6" key="1">
    <citation type="submission" date="2022-03" db="EMBL/GenBank/DDBJ databases">
        <title>Draft genome sequence of Furfurilactobacillus curtus JCM 31185.</title>
        <authorList>
            <person name="Suzuki S."/>
            <person name="Endo A."/>
            <person name="Kajikawa A."/>
        </authorList>
    </citation>
    <scope>NUCLEOTIDE SEQUENCE [LARGE SCALE GENOMIC DNA]</scope>
    <source>
        <strain evidence="5 6">JCM 31185</strain>
    </source>
</reference>
<dbReference type="InterPro" id="IPR006145">
    <property type="entry name" value="PsdUridine_synth_RsuA/RluA"/>
</dbReference>
<feature type="domain" description="Pseudouridine synthase RsuA/RluA-like" evidence="4">
    <location>
        <begin position="89"/>
        <end position="241"/>
    </location>
</feature>